<keyword evidence="1" id="KW-0472">Membrane</keyword>
<sequence>MVFGGLLSIALVLGLFLAVTRVHKRKFMTLVSPDATINWLRVLQGFIVWLGLRGVSFFVWYLISPSLFSLTFNLSEWLPFAFVALIFVPIMSLAVNIFILGYLLQGSGLLIRHPLLLPIVWGFVVGGLGSIGNSPEYWIRGVFYVVFLAWLVIKDNRLELALGLQTAEQLYSLIFISSPNPAIEGPTVFNIFDSADLFLPALATIALRAGLFYFIFFGRRKNLSTSIPD</sequence>
<feature type="transmembrane region" description="Helical" evidence="1">
    <location>
        <begin position="137"/>
        <end position="153"/>
    </location>
</feature>
<name>A0ABV0JH73_9CYAN</name>
<keyword evidence="1" id="KW-1133">Transmembrane helix</keyword>
<gene>
    <name evidence="2" type="ORF">NC998_29320</name>
</gene>
<proteinExistence type="predicted"/>
<comment type="caution">
    <text evidence="2">The sequence shown here is derived from an EMBL/GenBank/DDBJ whole genome shotgun (WGS) entry which is preliminary data.</text>
</comment>
<feature type="transmembrane region" description="Helical" evidence="1">
    <location>
        <begin position="78"/>
        <end position="103"/>
    </location>
</feature>
<feature type="transmembrane region" description="Helical" evidence="1">
    <location>
        <begin position="197"/>
        <end position="217"/>
    </location>
</feature>
<dbReference type="RefSeq" id="WP_190430989.1">
    <property type="nucleotide sequence ID" value="NZ_JAMPKM010000076.1"/>
</dbReference>
<dbReference type="EMBL" id="JAMPKM010000076">
    <property type="protein sequence ID" value="MEP0821144.1"/>
    <property type="molecule type" value="Genomic_DNA"/>
</dbReference>
<keyword evidence="1" id="KW-0812">Transmembrane</keyword>
<reference evidence="2 3" key="1">
    <citation type="submission" date="2022-04" db="EMBL/GenBank/DDBJ databases">
        <title>Positive selection, recombination, and allopatry shape intraspecific diversity of widespread and dominant cyanobacteria.</title>
        <authorList>
            <person name="Wei J."/>
            <person name="Shu W."/>
            <person name="Hu C."/>
        </authorList>
    </citation>
    <scope>NUCLEOTIDE SEQUENCE [LARGE SCALE GENOMIC DNA]</scope>
    <source>
        <strain evidence="2 3">GB2-A4</strain>
    </source>
</reference>
<evidence type="ECO:0000256" key="1">
    <source>
        <dbReference type="SAM" id="Phobius"/>
    </source>
</evidence>
<evidence type="ECO:0000313" key="3">
    <source>
        <dbReference type="Proteomes" id="UP001464891"/>
    </source>
</evidence>
<keyword evidence="3" id="KW-1185">Reference proteome</keyword>
<protein>
    <submittedName>
        <fullName evidence="2">Uncharacterized protein</fullName>
    </submittedName>
</protein>
<feature type="transmembrane region" description="Helical" evidence="1">
    <location>
        <begin position="6"/>
        <end position="22"/>
    </location>
</feature>
<organism evidence="2 3">
    <name type="scientific">Trichocoleus desertorum GB2-A4</name>
    <dbReference type="NCBI Taxonomy" id="2933944"/>
    <lineage>
        <taxon>Bacteria</taxon>
        <taxon>Bacillati</taxon>
        <taxon>Cyanobacteriota</taxon>
        <taxon>Cyanophyceae</taxon>
        <taxon>Leptolyngbyales</taxon>
        <taxon>Trichocoleusaceae</taxon>
        <taxon>Trichocoleus</taxon>
    </lineage>
</organism>
<dbReference type="Proteomes" id="UP001464891">
    <property type="component" value="Unassembled WGS sequence"/>
</dbReference>
<feature type="transmembrane region" description="Helical" evidence="1">
    <location>
        <begin position="115"/>
        <end position="131"/>
    </location>
</feature>
<accession>A0ABV0JH73</accession>
<feature type="transmembrane region" description="Helical" evidence="1">
    <location>
        <begin position="42"/>
        <end position="63"/>
    </location>
</feature>
<evidence type="ECO:0000313" key="2">
    <source>
        <dbReference type="EMBL" id="MEP0821144.1"/>
    </source>
</evidence>